<dbReference type="AlphaFoldDB" id="C4XPS7"/>
<name>C4XPS7_SOLM1</name>
<protein>
    <recommendedName>
        <fullName evidence="3">Dynamin family protein</fullName>
    </recommendedName>
</protein>
<dbReference type="HOGENOM" id="CLU_014646_1_0_7"/>
<accession>C4XPS7</accession>
<dbReference type="RefSeq" id="WP_015862755.1">
    <property type="nucleotide sequence ID" value="NC_012796.1"/>
</dbReference>
<evidence type="ECO:0008006" key="3">
    <source>
        <dbReference type="Google" id="ProtNLM"/>
    </source>
</evidence>
<evidence type="ECO:0000313" key="1">
    <source>
        <dbReference type="EMBL" id="BAH77627.1"/>
    </source>
</evidence>
<keyword evidence="2" id="KW-1185">Reference proteome</keyword>
<organism evidence="1 2">
    <name type="scientific">Solidesulfovibrio magneticus (strain ATCC 700980 / DSM 13731 / RS-1)</name>
    <name type="common">Desulfovibrio magneticus</name>
    <dbReference type="NCBI Taxonomy" id="573370"/>
    <lineage>
        <taxon>Bacteria</taxon>
        <taxon>Pseudomonadati</taxon>
        <taxon>Thermodesulfobacteriota</taxon>
        <taxon>Desulfovibrionia</taxon>
        <taxon>Desulfovibrionales</taxon>
        <taxon>Desulfovibrionaceae</taxon>
        <taxon>Solidesulfovibrio</taxon>
    </lineage>
</organism>
<dbReference type="Proteomes" id="UP000009071">
    <property type="component" value="Chromosome"/>
</dbReference>
<gene>
    <name evidence="1" type="ordered locus">DMR_41360</name>
</gene>
<sequence length="576" mass="60582">MDDTSLGSPLLRRFSQLSGLLDRLCGLAAAYGSEALARDAQLLRGHLARPLVIVAAGDPAADTRALVDALWADPSAPIPPTRPGDTDATPSIRLLGRQAEAVWTRIGLPATRSPGPEALPEGLVLADFSGLAGVSGWPAALGSPLACESDLLLFVFSALNPYSRSVWELFDALRTAFGDGVIVLLDRAELAGSEQLATNSKRLGDMLQARGLGQPRLYRTTEAAAGTPENGPAALRRLLSALASTDGLLAAKLAAARHAGLIMLDVLSRELEDREQALHADDAGVEAVGARLAGFLDAAKRQADRLADETDQAYRRAAAAFLDALRQELTVAGMVGKTVGSVVKRDGAAGKNPPLRALGDAFAKNLGNDLEAIAAAWSGKILEDVEARLGFMRDSVNLLRLSGHWPQADALAARRGEILDALAGLLDALALDRQTALAGEFAAVAGLGPKALAGGALAVAGTVFAVTLKGAAFDVTGGLITSVGAAVAGGALLWQRGQFLEDVALQLEAGRLRLYTAVGQHASSQLNEFYENFSENLRLFQENILQRRTSLQEGVRRHASTQAALKLFQRDDQSWQ</sequence>
<dbReference type="OrthoDB" id="9802035at2"/>
<dbReference type="EMBL" id="AP010904">
    <property type="protein sequence ID" value="BAH77627.1"/>
    <property type="molecule type" value="Genomic_DNA"/>
</dbReference>
<dbReference type="KEGG" id="dma:DMR_41360"/>
<dbReference type="eggNOG" id="COG0699">
    <property type="taxonomic scope" value="Bacteria"/>
</dbReference>
<evidence type="ECO:0000313" key="2">
    <source>
        <dbReference type="Proteomes" id="UP000009071"/>
    </source>
</evidence>
<dbReference type="STRING" id="573370.DMR_41360"/>
<reference evidence="1 2" key="1">
    <citation type="journal article" date="2009" name="Genome Res.">
        <title>Whole genome sequence of Desulfovibrio magneticus strain RS-1 revealed common gene clusters in magnetotactic bacteria.</title>
        <authorList>
            <person name="Nakazawa H."/>
            <person name="Arakaki A."/>
            <person name="Narita-Yamada S."/>
            <person name="Yashiro I."/>
            <person name="Jinno K."/>
            <person name="Aoki N."/>
            <person name="Tsuruyama A."/>
            <person name="Okamura Y."/>
            <person name="Tanikawa S."/>
            <person name="Fujita N."/>
            <person name="Takeyama H."/>
            <person name="Matsunaga T."/>
        </authorList>
    </citation>
    <scope>NUCLEOTIDE SEQUENCE [LARGE SCALE GENOMIC DNA]</scope>
    <source>
        <strain evidence="2">ATCC 700980 / DSM 13731 / RS-1</strain>
    </source>
</reference>
<proteinExistence type="predicted"/>